<proteinExistence type="predicted"/>
<name>A0A9X8WIK5_9BACI</name>
<comment type="caution">
    <text evidence="1">The sequence shown here is derived from an EMBL/GenBank/DDBJ whole genome shotgun (WGS) entry which is preliminary data.</text>
</comment>
<accession>A0A9X8WIK5</accession>
<evidence type="ECO:0000313" key="2">
    <source>
        <dbReference type="Proteomes" id="UP000185829"/>
    </source>
</evidence>
<protein>
    <submittedName>
        <fullName evidence="1">Uncharacterized protein</fullName>
    </submittedName>
</protein>
<evidence type="ECO:0000313" key="1">
    <source>
        <dbReference type="EMBL" id="SIQ41900.1"/>
    </source>
</evidence>
<dbReference type="Proteomes" id="UP000185829">
    <property type="component" value="Unassembled WGS sequence"/>
</dbReference>
<gene>
    <name evidence="1" type="ORF">SAMN05878482_1011171</name>
</gene>
<reference evidence="1 2" key="1">
    <citation type="submission" date="2017-01" db="EMBL/GenBank/DDBJ databases">
        <authorList>
            <person name="Varghese N."/>
            <person name="Submissions S."/>
        </authorList>
    </citation>
    <scope>NUCLEOTIDE SEQUENCE [LARGE SCALE GENOMIC DNA]</scope>
    <source>
        <strain evidence="1 2">RUG2-6</strain>
    </source>
</reference>
<dbReference type="EMBL" id="FTMX01000001">
    <property type="protein sequence ID" value="SIQ41900.1"/>
    <property type="molecule type" value="Genomic_DNA"/>
</dbReference>
<dbReference type="AlphaFoldDB" id="A0A9X8WIK5"/>
<sequence length="67" mass="7668">MARGPWSTILYTCFIQIKNQKGFGMKPFQNLFGYKLTHPFRISFHFQSLIAEFLQLGIGAELSGMPL</sequence>
<organism evidence="1 2">
    <name type="scientific">Peribacillus simplex</name>
    <dbReference type="NCBI Taxonomy" id="1478"/>
    <lineage>
        <taxon>Bacteria</taxon>
        <taxon>Bacillati</taxon>
        <taxon>Bacillota</taxon>
        <taxon>Bacilli</taxon>
        <taxon>Bacillales</taxon>
        <taxon>Bacillaceae</taxon>
        <taxon>Peribacillus</taxon>
    </lineage>
</organism>